<dbReference type="PROSITE" id="PS51440">
    <property type="entry name" value="TIM_2"/>
    <property type="match status" value="1"/>
</dbReference>
<dbReference type="SUPFAM" id="SSF51351">
    <property type="entry name" value="Triosephosphate isomerase (TIM)"/>
    <property type="match status" value="1"/>
</dbReference>
<keyword evidence="7" id="KW-1185">Reference proteome</keyword>
<dbReference type="InterPro" id="IPR035990">
    <property type="entry name" value="TIM_sf"/>
</dbReference>
<comment type="pathway">
    <text evidence="4">Carbohydrate degradation; glycolysis; D-glyceraldehyde 3-phosphate from glycerone phosphate: step 1/1.</text>
</comment>
<keyword evidence="4" id="KW-0324">Glycolysis</keyword>
<comment type="caution">
    <text evidence="6">The sequence shown here is derived from an EMBL/GenBank/DDBJ whole genome shotgun (WGS) entry which is preliminary data.</text>
</comment>
<dbReference type="PANTHER" id="PTHR21139">
    <property type="entry name" value="TRIOSEPHOSPHATE ISOMERASE"/>
    <property type="match status" value="1"/>
</dbReference>
<dbReference type="PANTHER" id="PTHR21139:SF2">
    <property type="entry name" value="TRIOSEPHOSPHATE ISOMERASE"/>
    <property type="match status" value="1"/>
</dbReference>
<evidence type="ECO:0000256" key="1">
    <source>
        <dbReference type="ARBA" id="ARBA00007422"/>
    </source>
</evidence>
<evidence type="ECO:0000256" key="2">
    <source>
        <dbReference type="ARBA" id="ARBA00011738"/>
    </source>
</evidence>
<dbReference type="InterPro" id="IPR000652">
    <property type="entry name" value="Triosephosphate_isomerase"/>
</dbReference>
<name>A0AAN6W2R2_9PEZI</name>
<evidence type="ECO:0000256" key="3">
    <source>
        <dbReference type="ARBA" id="ARBA00023235"/>
    </source>
</evidence>
<dbReference type="GO" id="GO:0004807">
    <property type="term" value="F:triose-phosphate isomerase activity"/>
    <property type="evidence" value="ECO:0007669"/>
    <property type="project" value="UniProtKB-EC"/>
</dbReference>
<evidence type="ECO:0000313" key="6">
    <source>
        <dbReference type="EMBL" id="KAK4173206.1"/>
    </source>
</evidence>
<evidence type="ECO:0000256" key="5">
    <source>
        <dbReference type="SAM" id="MobiDB-lite"/>
    </source>
</evidence>
<dbReference type="Pfam" id="PF00121">
    <property type="entry name" value="TIM"/>
    <property type="match status" value="1"/>
</dbReference>
<dbReference type="AlphaFoldDB" id="A0AAN6W2R2"/>
<dbReference type="EC" id="5.3.1.1" evidence="4"/>
<comment type="catalytic activity">
    <reaction evidence="4">
        <text>D-glyceraldehyde 3-phosphate = dihydroxyacetone phosphate</text>
        <dbReference type="Rhea" id="RHEA:18585"/>
        <dbReference type="ChEBI" id="CHEBI:57642"/>
        <dbReference type="ChEBI" id="CHEBI:59776"/>
        <dbReference type="EC" id="5.3.1.1"/>
    </reaction>
</comment>
<sequence length="291" mass="31096">MVSSGQDPTTSTGPASAAAPSPAKRDDTAPGRRRRHLIGVSTKMYFSAARTGSFTQKVIELLSSTTTLTLDDIDIFIIPDFVTLTSVIAAVRSAPEGSVASRILIGAQDCYSEDFGAFTGEVSPAVLREVGVRFVELGHAERKRLFGETDGRVGEKVRAVVRNGMVPVVCVGELTEGEVAEAVREVIKQVQVVLEGVGELEEVVLAYEPVWAIGAGEPAGVEYVKQVARGIREWEGVKKRGEKVRIIYGGAAGRGLWDKFGGEVDGLFLGRFGHDGGEFVKMVGEVGGGWW</sequence>
<evidence type="ECO:0000313" key="7">
    <source>
        <dbReference type="Proteomes" id="UP001302321"/>
    </source>
</evidence>
<dbReference type="GO" id="GO:0019563">
    <property type="term" value="P:glycerol catabolic process"/>
    <property type="evidence" value="ECO:0007669"/>
    <property type="project" value="TreeGrafter"/>
</dbReference>
<dbReference type="InterPro" id="IPR013785">
    <property type="entry name" value="Aldolase_TIM"/>
</dbReference>
<comment type="pathway">
    <text evidence="4">Carbohydrate biosynthesis; gluconeogenesis.</text>
</comment>
<keyword evidence="4" id="KW-0312">Gluconeogenesis</keyword>
<protein>
    <recommendedName>
        <fullName evidence="4">Triosephosphate isomerase</fullName>
        <ecNumber evidence="4">5.3.1.1</ecNumber>
    </recommendedName>
</protein>
<organism evidence="6 7">
    <name type="scientific">Triangularia setosa</name>
    <dbReference type="NCBI Taxonomy" id="2587417"/>
    <lineage>
        <taxon>Eukaryota</taxon>
        <taxon>Fungi</taxon>
        <taxon>Dikarya</taxon>
        <taxon>Ascomycota</taxon>
        <taxon>Pezizomycotina</taxon>
        <taxon>Sordariomycetes</taxon>
        <taxon>Sordariomycetidae</taxon>
        <taxon>Sordariales</taxon>
        <taxon>Podosporaceae</taxon>
        <taxon>Triangularia</taxon>
    </lineage>
</organism>
<keyword evidence="3 4" id="KW-0413">Isomerase</keyword>
<dbReference type="GO" id="GO:0005829">
    <property type="term" value="C:cytosol"/>
    <property type="evidence" value="ECO:0007669"/>
    <property type="project" value="TreeGrafter"/>
</dbReference>
<evidence type="ECO:0000256" key="4">
    <source>
        <dbReference type="RuleBase" id="RU363013"/>
    </source>
</evidence>
<feature type="region of interest" description="Disordered" evidence="5">
    <location>
        <begin position="1"/>
        <end position="34"/>
    </location>
</feature>
<gene>
    <name evidence="6" type="ORF">QBC36DRAFT_360521</name>
</gene>
<dbReference type="GO" id="GO:0006096">
    <property type="term" value="P:glycolytic process"/>
    <property type="evidence" value="ECO:0007669"/>
    <property type="project" value="UniProtKB-KW"/>
</dbReference>
<dbReference type="GO" id="GO:0006094">
    <property type="term" value="P:gluconeogenesis"/>
    <property type="evidence" value="ECO:0007669"/>
    <property type="project" value="UniProtKB-KW"/>
</dbReference>
<accession>A0AAN6W2R2</accession>
<proteinExistence type="inferred from homology"/>
<reference evidence="6" key="2">
    <citation type="submission" date="2023-05" db="EMBL/GenBank/DDBJ databases">
        <authorList>
            <consortium name="Lawrence Berkeley National Laboratory"/>
            <person name="Steindorff A."/>
            <person name="Hensen N."/>
            <person name="Bonometti L."/>
            <person name="Westerberg I."/>
            <person name="Brannstrom I.O."/>
            <person name="Guillou S."/>
            <person name="Cros-Aarteil S."/>
            <person name="Calhoun S."/>
            <person name="Haridas S."/>
            <person name="Kuo A."/>
            <person name="Mondo S."/>
            <person name="Pangilinan J."/>
            <person name="Riley R."/>
            <person name="Labutti K."/>
            <person name="Andreopoulos B."/>
            <person name="Lipzen A."/>
            <person name="Chen C."/>
            <person name="Yanf M."/>
            <person name="Daum C."/>
            <person name="Ng V."/>
            <person name="Clum A."/>
            <person name="Ohm R."/>
            <person name="Martin F."/>
            <person name="Silar P."/>
            <person name="Natvig D."/>
            <person name="Lalanne C."/>
            <person name="Gautier V."/>
            <person name="Ament-Velasquez S.L."/>
            <person name="Kruys A."/>
            <person name="Hutchinson M.I."/>
            <person name="Powell A.J."/>
            <person name="Barry K."/>
            <person name="Miller A.N."/>
            <person name="Grigoriev I.V."/>
            <person name="Debuchy R."/>
            <person name="Gladieux P."/>
            <person name="Thoren M.H."/>
            <person name="Johannesson H."/>
        </authorList>
    </citation>
    <scope>NUCLEOTIDE SEQUENCE</scope>
    <source>
        <strain evidence="6">CBS 892.96</strain>
    </source>
</reference>
<comment type="subunit">
    <text evidence="2">Homodimer.</text>
</comment>
<dbReference type="EMBL" id="MU866360">
    <property type="protein sequence ID" value="KAK4173206.1"/>
    <property type="molecule type" value="Genomic_DNA"/>
</dbReference>
<reference evidence="6" key="1">
    <citation type="journal article" date="2023" name="Mol. Phylogenet. Evol.">
        <title>Genome-scale phylogeny and comparative genomics of the fungal order Sordariales.</title>
        <authorList>
            <person name="Hensen N."/>
            <person name="Bonometti L."/>
            <person name="Westerberg I."/>
            <person name="Brannstrom I.O."/>
            <person name="Guillou S."/>
            <person name="Cros-Aarteil S."/>
            <person name="Calhoun S."/>
            <person name="Haridas S."/>
            <person name="Kuo A."/>
            <person name="Mondo S."/>
            <person name="Pangilinan J."/>
            <person name="Riley R."/>
            <person name="LaButti K."/>
            <person name="Andreopoulos B."/>
            <person name="Lipzen A."/>
            <person name="Chen C."/>
            <person name="Yan M."/>
            <person name="Daum C."/>
            <person name="Ng V."/>
            <person name="Clum A."/>
            <person name="Steindorff A."/>
            <person name="Ohm R.A."/>
            <person name="Martin F."/>
            <person name="Silar P."/>
            <person name="Natvig D.O."/>
            <person name="Lalanne C."/>
            <person name="Gautier V."/>
            <person name="Ament-Velasquez S.L."/>
            <person name="Kruys A."/>
            <person name="Hutchinson M.I."/>
            <person name="Powell A.J."/>
            <person name="Barry K."/>
            <person name="Miller A.N."/>
            <person name="Grigoriev I.V."/>
            <person name="Debuchy R."/>
            <person name="Gladieux P."/>
            <person name="Hiltunen Thoren M."/>
            <person name="Johannesson H."/>
        </authorList>
    </citation>
    <scope>NUCLEOTIDE SEQUENCE</scope>
    <source>
        <strain evidence="6">CBS 892.96</strain>
    </source>
</reference>
<feature type="compositionally biased region" description="Low complexity" evidence="5">
    <location>
        <begin position="8"/>
        <end position="22"/>
    </location>
</feature>
<dbReference type="Gene3D" id="3.20.20.70">
    <property type="entry name" value="Aldolase class I"/>
    <property type="match status" value="1"/>
</dbReference>
<dbReference type="Proteomes" id="UP001302321">
    <property type="component" value="Unassembled WGS sequence"/>
</dbReference>
<comment type="similarity">
    <text evidence="1 4">Belongs to the triosephosphate isomerase family.</text>
</comment>
<dbReference type="GO" id="GO:0046166">
    <property type="term" value="P:glyceraldehyde-3-phosphate biosynthetic process"/>
    <property type="evidence" value="ECO:0007669"/>
    <property type="project" value="TreeGrafter"/>
</dbReference>
<dbReference type="CDD" id="cd00311">
    <property type="entry name" value="TIM"/>
    <property type="match status" value="1"/>
</dbReference>